<sequence length="980" mass="108393">MLAAFLNPFTIIAGSALVLTPIIIHLINRIRFRRVKWAAMEFLLKAQKRMRRRKILEQLLLLLLRCILVFLVGALFARYIGGCGSGPQETRPTTHVVILDDTPSMAEISRRGDGAPTTAFDEAKRLVYEKLMPAAAEATTGQTLHLVRLSDLENPFPTGTKWVDGKEVARNADEVREEARVQAKSIVAMGDYLKPLQPAVVRRSLVDGIKKARKVLEERTGANNAQVLHIISDLRASDWAADGPAIYTQLKELKDEGVAVHLIDVAHPARKPDRKTPDFGDNVSIVEFKPRNRVVSANQKTEIELRVRNNGKTDLKDVGVSFYLNGQGNIIASAQIPNIPANQEETQSVTVTFTQTGTKDKPLDRFNLVTAVIQEANGLAIDNARHTIVEVRDALKVLVVDGRTVENGIDLRDKPEGDSLYLRKLFQTKADDLGNLEVESAEFSKLDKIDLRPFSTVYFMNVPTLSEAAAANVERFVREGGGVGFFLGPDVKADEYNARLYKGSTGFFPVQLQSAPSPELTLEQKLARELAFGKRLLLREPGNRFHAALKRIYTNDRGELVKDDGVEKFFLFANIDVHWPVRRSEWRDDPRVKELYCLPNEATNGTFDQRADTLVSEIKKRWNEPKFEAARKYLGPLMDNVRKSVVSTEPLSVLARYLDQVLCDQINDGHESEPVLREFWNQPEMAETKKLASELRDAVKYGDPLYVVKRYGFGRVAVITTDAGGTYTGKKQWSDWPSGKGAPGWTVVVAEMQKYLSGGGDDSNRAVGSEFIAEFDATRYEPVVSASLLTSSDPTRPSTDRKLTLERKDLGKVTLDAPAPPAGTPPDAPPPPFKLKFSDTKVPGAYLFTLTRKKAEGPIGAPDPLGTSDFVGAAFNVDALNEGDLRRANTDDVAGQTGKVPLHNAEDLGWIDDLKQKPSDLSSGRWLYLLILLVLVAEQAWAVRTSYHSRPEDLEALAPSAAAAYTHHTPPTPVAGEPAP</sequence>
<keyword evidence="2" id="KW-1133">Transmembrane helix</keyword>
<evidence type="ECO:0000313" key="5">
    <source>
        <dbReference type="EMBL" id="QJW93531.1"/>
    </source>
</evidence>
<feature type="transmembrane region" description="Helical" evidence="2">
    <location>
        <begin position="59"/>
        <end position="81"/>
    </location>
</feature>
<organism evidence="5 6">
    <name type="scientific">Frigoriglobus tundricola</name>
    <dbReference type="NCBI Taxonomy" id="2774151"/>
    <lineage>
        <taxon>Bacteria</taxon>
        <taxon>Pseudomonadati</taxon>
        <taxon>Planctomycetota</taxon>
        <taxon>Planctomycetia</taxon>
        <taxon>Gemmatales</taxon>
        <taxon>Gemmataceae</taxon>
        <taxon>Frigoriglobus</taxon>
    </lineage>
</organism>
<dbReference type="EMBL" id="CP053452">
    <property type="protein sequence ID" value="QJW93531.1"/>
    <property type="molecule type" value="Genomic_DNA"/>
</dbReference>
<feature type="domain" description="CARDB" evidence="4">
    <location>
        <begin position="293"/>
        <end position="359"/>
    </location>
</feature>
<dbReference type="PANTHER" id="PTHR37464">
    <property type="entry name" value="BLL2463 PROTEIN"/>
    <property type="match status" value="1"/>
</dbReference>
<evidence type="ECO:0000259" key="4">
    <source>
        <dbReference type="Pfam" id="PF07705"/>
    </source>
</evidence>
<reference evidence="6" key="1">
    <citation type="submission" date="2020-05" db="EMBL/GenBank/DDBJ databases">
        <title>Frigoriglobus tundricola gen. nov., sp. nov., a psychrotolerant cellulolytic planctomycete of the family Gemmataceae with two divergent copies of 16S rRNA gene.</title>
        <authorList>
            <person name="Kulichevskaya I.S."/>
            <person name="Ivanova A.A."/>
            <person name="Naumoff D.G."/>
            <person name="Beletsky A.V."/>
            <person name="Rijpstra W.I.C."/>
            <person name="Sinninghe Damste J.S."/>
            <person name="Mardanov A.V."/>
            <person name="Ravin N.V."/>
            <person name="Dedysh S.N."/>
        </authorList>
    </citation>
    <scope>NUCLEOTIDE SEQUENCE [LARGE SCALE GENOMIC DNA]</scope>
    <source>
        <strain evidence="6">PL17</strain>
    </source>
</reference>
<feature type="compositionally biased region" description="Pro residues" evidence="1">
    <location>
        <begin position="818"/>
        <end position="832"/>
    </location>
</feature>
<keyword evidence="6" id="KW-1185">Reference proteome</keyword>
<dbReference type="InterPro" id="IPR011635">
    <property type="entry name" value="CARDB"/>
</dbReference>
<evidence type="ECO:0000256" key="2">
    <source>
        <dbReference type="SAM" id="Phobius"/>
    </source>
</evidence>
<gene>
    <name evidence="5" type="ORF">FTUN_1038</name>
</gene>
<dbReference type="SUPFAM" id="SSF52317">
    <property type="entry name" value="Class I glutamine amidotransferase-like"/>
    <property type="match status" value="1"/>
</dbReference>
<evidence type="ECO:0000256" key="1">
    <source>
        <dbReference type="SAM" id="MobiDB-lite"/>
    </source>
</evidence>
<feature type="transmembrane region" description="Helical" evidence="2">
    <location>
        <begin position="6"/>
        <end position="27"/>
    </location>
</feature>
<protein>
    <recommendedName>
        <fullName evidence="7">Aerotolerance regulator N-terminal domain-containing protein</fullName>
    </recommendedName>
</protein>
<proteinExistence type="predicted"/>
<dbReference type="AlphaFoldDB" id="A0A6M5YJQ1"/>
<dbReference type="InterPro" id="IPR013783">
    <property type="entry name" value="Ig-like_fold"/>
</dbReference>
<dbReference type="PANTHER" id="PTHR37464:SF1">
    <property type="entry name" value="BLL2463 PROTEIN"/>
    <property type="match status" value="1"/>
</dbReference>
<feature type="region of interest" description="Disordered" evidence="1">
    <location>
        <begin position="807"/>
        <end position="832"/>
    </location>
</feature>
<dbReference type="RefSeq" id="WP_171469702.1">
    <property type="nucleotide sequence ID" value="NZ_CP053452.2"/>
</dbReference>
<dbReference type="Pfam" id="PF07705">
    <property type="entry name" value="CARDB"/>
    <property type="match status" value="1"/>
</dbReference>
<evidence type="ECO:0008006" key="7">
    <source>
        <dbReference type="Google" id="ProtNLM"/>
    </source>
</evidence>
<evidence type="ECO:0000259" key="3">
    <source>
        <dbReference type="Pfam" id="PF07584"/>
    </source>
</evidence>
<dbReference type="KEGG" id="ftj:FTUN_1038"/>
<dbReference type="InterPro" id="IPR029062">
    <property type="entry name" value="Class_I_gatase-like"/>
</dbReference>
<dbReference type="Gene3D" id="2.60.40.10">
    <property type="entry name" value="Immunoglobulins"/>
    <property type="match status" value="1"/>
</dbReference>
<feature type="domain" description="Aerotolerance regulator N-terminal" evidence="3">
    <location>
        <begin position="3"/>
        <end position="78"/>
    </location>
</feature>
<dbReference type="Pfam" id="PF07584">
    <property type="entry name" value="BatA"/>
    <property type="match status" value="1"/>
</dbReference>
<dbReference type="Proteomes" id="UP000503447">
    <property type="component" value="Chromosome"/>
</dbReference>
<evidence type="ECO:0000313" key="6">
    <source>
        <dbReference type="Proteomes" id="UP000503447"/>
    </source>
</evidence>
<keyword evidence="2" id="KW-0812">Transmembrane</keyword>
<dbReference type="InterPro" id="IPR011933">
    <property type="entry name" value="Double_TM_dom"/>
</dbReference>
<dbReference type="InterPro" id="IPR024163">
    <property type="entry name" value="Aerotolerance_reg_N"/>
</dbReference>
<dbReference type="NCBIfam" id="TIGR02226">
    <property type="entry name" value="two_anch"/>
    <property type="match status" value="1"/>
</dbReference>
<name>A0A6M5YJQ1_9BACT</name>
<keyword evidence="2" id="KW-0472">Membrane</keyword>
<accession>A0A6M5YJQ1</accession>